<feature type="transmembrane region" description="Helical" evidence="10">
    <location>
        <begin position="545"/>
        <end position="566"/>
    </location>
</feature>
<keyword evidence="4" id="KW-0297">G-protein coupled receptor</keyword>
<evidence type="ECO:0000256" key="11">
    <source>
        <dbReference type="SAM" id="SignalP"/>
    </source>
</evidence>
<proteinExistence type="predicted"/>
<dbReference type="PANTHER" id="PTHR10519:SF20">
    <property type="entry name" value="G-PROTEIN COUPLED RECEPTOR 156-RELATED"/>
    <property type="match status" value="1"/>
</dbReference>
<comment type="subcellular location">
    <subcellularLocation>
        <location evidence="1">Membrane</location>
        <topology evidence="1">Multi-pass membrane protein</topology>
    </subcellularLocation>
</comment>
<dbReference type="GO" id="GO:0022857">
    <property type="term" value="F:transmembrane transporter activity"/>
    <property type="evidence" value="ECO:0007669"/>
    <property type="project" value="InterPro"/>
</dbReference>
<evidence type="ECO:0000256" key="1">
    <source>
        <dbReference type="ARBA" id="ARBA00004141"/>
    </source>
</evidence>
<dbReference type="Proteomes" id="UP000054350">
    <property type="component" value="Unassembled WGS sequence"/>
</dbReference>
<dbReference type="Gene3D" id="3.10.105.10">
    <property type="entry name" value="Dipeptide-binding Protein, Domain 3"/>
    <property type="match status" value="1"/>
</dbReference>
<dbReference type="InterPro" id="IPR017978">
    <property type="entry name" value="GPCR_3_C"/>
</dbReference>
<evidence type="ECO:0000256" key="7">
    <source>
        <dbReference type="ARBA" id="ARBA00023180"/>
    </source>
</evidence>
<feature type="transmembrane region" description="Helical" evidence="10">
    <location>
        <begin position="473"/>
        <end position="494"/>
    </location>
</feature>
<feature type="transmembrane region" description="Helical" evidence="10">
    <location>
        <begin position="440"/>
        <end position="461"/>
    </location>
</feature>
<dbReference type="OrthoDB" id="2145805at2759"/>
<keyword evidence="14" id="KW-1185">Reference proteome</keyword>
<evidence type="ECO:0000256" key="3">
    <source>
        <dbReference type="ARBA" id="ARBA00022989"/>
    </source>
</evidence>
<dbReference type="GO" id="GO:0038039">
    <property type="term" value="C:G protein-coupled receptor heterodimeric complex"/>
    <property type="evidence" value="ECO:0007669"/>
    <property type="project" value="TreeGrafter"/>
</dbReference>
<dbReference type="PANTHER" id="PTHR10519">
    <property type="entry name" value="GABA-B RECEPTOR"/>
    <property type="match status" value="1"/>
</dbReference>
<keyword evidence="3 10" id="KW-1133">Transmembrane helix</keyword>
<feature type="transmembrane region" description="Helical" evidence="10">
    <location>
        <begin position="592"/>
        <end position="610"/>
    </location>
</feature>
<keyword evidence="6" id="KW-0675">Receptor</keyword>
<dbReference type="InterPro" id="IPR002455">
    <property type="entry name" value="GPCR3_GABA-B"/>
</dbReference>
<keyword evidence="5 10" id="KW-0472">Membrane</keyword>
<evidence type="ECO:0000256" key="10">
    <source>
        <dbReference type="SAM" id="Phobius"/>
    </source>
</evidence>
<sequence length="920" mass="97776">MHFSTKNAHPCSLRRRASVHGAAHRLHSDQLTLVLALLLLLAATTGAETQAKRRTLFSCLPVADAASFGWVGLSAQDPSQPVIQQQSARITLEINPWLSANVTTYVAALLLQDVMGVNVSLSEYGDYENTFGRIATGRVDANLETWPNARVALYQQYVVQLGAVEDLGLVGYTGKSSWYIPTSAVNANPSKIFDSWRSYYRADVLALLPLAGTTTPARKPDGSWLCDTATFPYCTNGMFVPPQCQGNPATPCREFWSILPTLSPGSNEQRIISLNLPLVVVYLGYDFLPAVQSCAAQGSACIFYYWKPEVLVSTTALTRINLPEYSSTCLGNFSATRVGQPGNSLTCDWTVELLAKLGRPALVTEAPHVYNLLRFLTFRDVDIDALLADLARTSYEAGNAACNWIMANRNIWSSWIPAPPADYIKTLEQIEPNSPLSASLLTATAGVAVAAILSAGGLVRFARHDPIVQQTPVYQWLVVVSVLLAGGSVAALLVPATTDICIARTWLLAMAWTIFLGATTVKTWYTYLTFGNRRMSVNPPARRVLLPAVGIAVALDATMLAAWTALADPGPTATTVSAKTFTLVCRPRATKSTAYALTTALYVFHSLLLLTAARTARRIRRVRLPFRENRAVAGVMSVVLVAGVVAGSVSLSPSVTYLAEAVVQAVATIVAMGTALGALVLRPIWEAHKAAKKGGAKAKTGADGKSGASGGSKFETPRVASSTILESATLPSTTIEGPSKGINLRPVFGSAAGTGSGADDRPANGDDPTAVMATRVGINYAMQKVSGVFRTWTDVHLLLFSSPCPVLLIANVKDQSAPCRAYTTNLQAAKIDANLAKTFPGCFLLRVDGTGWIVQTTDAAAADNWVAEIETIFKDVAATHSPAQSMSMKLWSATANSGGGGVGRATARAGSRSRGGSTVG</sequence>
<feature type="domain" description="G-protein coupled receptors family 3 profile" evidence="12">
    <location>
        <begin position="476"/>
        <end position="685"/>
    </location>
</feature>
<feature type="signal peptide" evidence="11">
    <location>
        <begin position="1"/>
        <end position="47"/>
    </location>
</feature>
<keyword evidence="11" id="KW-0732">Signal</keyword>
<keyword evidence="2 10" id="KW-0812">Transmembrane</keyword>
<dbReference type="GO" id="GO:0004965">
    <property type="term" value="F:G protein-coupled GABA receptor activity"/>
    <property type="evidence" value="ECO:0007669"/>
    <property type="project" value="InterPro"/>
</dbReference>
<reference evidence="14" key="2">
    <citation type="submission" date="2009-11" db="EMBL/GenBank/DDBJ databases">
        <title>The Genome Sequence of Allomyces macrogynus strain ATCC 38327.</title>
        <authorList>
            <consortium name="The Broad Institute Genome Sequencing Platform"/>
            <person name="Russ C."/>
            <person name="Cuomo C."/>
            <person name="Shea T."/>
            <person name="Young S.K."/>
            <person name="Zeng Q."/>
            <person name="Koehrsen M."/>
            <person name="Haas B."/>
            <person name="Borodovsky M."/>
            <person name="Guigo R."/>
            <person name="Alvarado L."/>
            <person name="Berlin A."/>
            <person name="Borenstein D."/>
            <person name="Chen Z."/>
            <person name="Engels R."/>
            <person name="Freedman E."/>
            <person name="Gellesch M."/>
            <person name="Goldberg J."/>
            <person name="Griggs A."/>
            <person name="Gujja S."/>
            <person name="Heiman D."/>
            <person name="Hepburn T."/>
            <person name="Howarth C."/>
            <person name="Jen D."/>
            <person name="Larson L."/>
            <person name="Lewis B."/>
            <person name="Mehta T."/>
            <person name="Park D."/>
            <person name="Pearson M."/>
            <person name="Roberts A."/>
            <person name="Saif S."/>
            <person name="Shenoy N."/>
            <person name="Sisk P."/>
            <person name="Stolte C."/>
            <person name="Sykes S."/>
            <person name="Walk T."/>
            <person name="White J."/>
            <person name="Yandava C."/>
            <person name="Burger G."/>
            <person name="Gray M.W."/>
            <person name="Holland P.W.H."/>
            <person name="King N."/>
            <person name="Lang F.B.F."/>
            <person name="Roger A.J."/>
            <person name="Ruiz-Trillo I."/>
            <person name="Lander E."/>
            <person name="Nusbaum C."/>
        </authorList>
    </citation>
    <scope>NUCLEOTIDE SEQUENCE [LARGE SCALE GENOMIC DNA]</scope>
    <source>
        <strain evidence="14">ATCC 38327</strain>
    </source>
</reference>
<dbReference type="Pfam" id="PF04069">
    <property type="entry name" value="OpuAC"/>
    <property type="match status" value="1"/>
</dbReference>
<organism evidence="13 14">
    <name type="scientific">Allomyces macrogynus (strain ATCC 38327)</name>
    <name type="common">Allomyces javanicus var. macrogynus</name>
    <dbReference type="NCBI Taxonomy" id="578462"/>
    <lineage>
        <taxon>Eukaryota</taxon>
        <taxon>Fungi</taxon>
        <taxon>Fungi incertae sedis</taxon>
        <taxon>Blastocladiomycota</taxon>
        <taxon>Blastocladiomycetes</taxon>
        <taxon>Blastocladiales</taxon>
        <taxon>Blastocladiaceae</taxon>
        <taxon>Allomyces</taxon>
    </lineage>
</organism>
<evidence type="ECO:0000256" key="5">
    <source>
        <dbReference type="ARBA" id="ARBA00023136"/>
    </source>
</evidence>
<reference evidence="13 14" key="1">
    <citation type="submission" date="2009-11" db="EMBL/GenBank/DDBJ databases">
        <title>Annotation of Allomyces macrogynus ATCC 38327.</title>
        <authorList>
            <consortium name="The Broad Institute Genome Sequencing Platform"/>
            <person name="Russ C."/>
            <person name="Cuomo C."/>
            <person name="Burger G."/>
            <person name="Gray M.W."/>
            <person name="Holland P.W.H."/>
            <person name="King N."/>
            <person name="Lang F.B.F."/>
            <person name="Roger A.J."/>
            <person name="Ruiz-Trillo I."/>
            <person name="Young S.K."/>
            <person name="Zeng Q."/>
            <person name="Gargeya S."/>
            <person name="Fitzgerald M."/>
            <person name="Haas B."/>
            <person name="Abouelleil A."/>
            <person name="Alvarado L."/>
            <person name="Arachchi H.M."/>
            <person name="Berlin A."/>
            <person name="Chapman S.B."/>
            <person name="Gearin G."/>
            <person name="Goldberg J."/>
            <person name="Griggs A."/>
            <person name="Gujja S."/>
            <person name="Hansen M."/>
            <person name="Heiman D."/>
            <person name="Howarth C."/>
            <person name="Larimer J."/>
            <person name="Lui A."/>
            <person name="MacDonald P.J.P."/>
            <person name="McCowen C."/>
            <person name="Montmayeur A."/>
            <person name="Murphy C."/>
            <person name="Neiman D."/>
            <person name="Pearson M."/>
            <person name="Priest M."/>
            <person name="Roberts A."/>
            <person name="Saif S."/>
            <person name="Shea T."/>
            <person name="Sisk P."/>
            <person name="Stolte C."/>
            <person name="Sykes S."/>
            <person name="Wortman J."/>
            <person name="Nusbaum C."/>
            <person name="Birren B."/>
        </authorList>
    </citation>
    <scope>NUCLEOTIDE SEQUENCE [LARGE SCALE GENOMIC DNA]</scope>
    <source>
        <strain evidence="13 14">ATCC 38327</strain>
    </source>
</reference>
<dbReference type="EMBL" id="GG745350">
    <property type="protein sequence ID" value="KNE66342.1"/>
    <property type="molecule type" value="Genomic_DNA"/>
</dbReference>
<dbReference type="GO" id="GO:0043190">
    <property type="term" value="C:ATP-binding cassette (ABC) transporter complex"/>
    <property type="evidence" value="ECO:0007669"/>
    <property type="project" value="InterPro"/>
</dbReference>
<accession>A0A0L0SUZ9</accession>
<feature type="region of interest" description="Disordered" evidence="9">
    <location>
        <begin position="897"/>
        <end position="920"/>
    </location>
</feature>
<feature type="region of interest" description="Disordered" evidence="9">
    <location>
        <begin position="695"/>
        <end position="715"/>
    </location>
</feature>
<evidence type="ECO:0000256" key="9">
    <source>
        <dbReference type="SAM" id="MobiDB-lite"/>
    </source>
</evidence>
<dbReference type="AlphaFoldDB" id="A0A0L0SUZ9"/>
<feature type="transmembrane region" description="Helical" evidence="10">
    <location>
        <begin position="631"/>
        <end position="649"/>
    </location>
</feature>
<evidence type="ECO:0000313" key="13">
    <source>
        <dbReference type="EMBL" id="KNE66342.1"/>
    </source>
</evidence>
<dbReference type="STRING" id="578462.A0A0L0SUZ9"/>
<gene>
    <name evidence="13" type="ORF">AMAG_19570</name>
</gene>
<feature type="chain" id="PRO_5005548252" description="G-protein coupled receptors family 3 profile domain-containing protein" evidence="11">
    <location>
        <begin position="48"/>
        <end position="920"/>
    </location>
</feature>
<dbReference type="InterPro" id="IPR007210">
    <property type="entry name" value="ABC_Gly_betaine_transp_sub-bd"/>
</dbReference>
<keyword evidence="7" id="KW-0325">Glycoprotein</keyword>
<evidence type="ECO:0000256" key="8">
    <source>
        <dbReference type="ARBA" id="ARBA00023224"/>
    </source>
</evidence>
<dbReference type="VEuPathDB" id="FungiDB:AMAG_19570"/>
<protein>
    <recommendedName>
        <fullName evidence="12">G-protein coupled receptors family 3 profile domain-containing protein</fullName>
    </recommendedName>
</protein>
<feature type="transmembrane region" description="Helical" evidence="10">
    <location>
        <begin position="506"/>
        <end position="525"/>
    </location>
</feature>
<evidence type="ECO:0000256" key="6">
    <source>
        <dbReference type="ARBA" id="ARBA00023170"/>
    </source>
</evidence>
<evidence type="ECO:0000256" key="2">
    <source>
        <dbReference type="ARBA" id="ARBA00022692"/>
    </source>
</evidence>
<evidence type="ECO:0000256" key="4">
    <source>
        <dbReference type="ARBA" id="ARBA00023040"/>
    </source>
</evidence>
<dbReference type="PROSITE" id="PS50259">
    <property type="entry name" value="G_PROTEIN_RECEP_F3_4"/>
    <property type="match status" value="1"/>
</dbReference>
<feature type="compositionally biased region" description="Low complexity" evidence="9">
    <location>
        <begin position="697"/>
        <end position="706"/>
    </location>
</feature>
<dbReference type="eggNOG" id="KOG1055">
    <property type="taxonomic scope" value="Eukaryota"/>
</dbReference>
<feature type="compositionally biased region" description="Low complexity" evidence="9">
    <location>
        <begin position="904"/>
        <end position="920"/>
    </location>
</feature>
<evidence type="ECO:0000313" key="14">
    <source>
        <dbReference type="Proteomes" id="UP000054350"/>
    </source>
</evidence>
<name>A0A0L0SUZ9_ALLM3</name>
<keyword evidence="8" id="KW-0807">Transducer</keyword>
<dbReference type="SUPFAM" id="SSF53850">
    <property type="entry name" value="Periplasmic binding protein-like II"/>
    <property type="match status" value="2"/>
</dbReference>
<feature type="transmembrane region" description="Helical" evidence="10">
    <location>
        <begin position="661"/>
        <end position="681"/>
    </location>
</feature>
<evidence type="ECO:0000259" key="12">
    <source>
        <dbReference type="PROSITE" id="PS50259"/>
    </source>
</evidence>
<dbReference type="Pfam" id="PF00003">
    <property type="entry name" value="7tm_3"/>
    <property type="match status" value="1"/>
</dbReference>